<dbReference type="EMBL" id="JAVDVQ010000010">
    <property type="protein sequence ID" value="MDR7083335.1"/>
    <property type="molecule type" value="Genomic_DNA"/>
</dbReference>
<evidence type="ECO:0000256" key="1">
    <source>
        <dbReference type="ARBA" id="ARBA00001946"/>
    </source>
</evidence>
<dbReference type="GO" id="GO:0008816">
    <property type="term" value="F:citryl-CoA lyase activity"/>
    <property type="evidence" value="ECO:0007669"/>
    <property type="project" value="UniProtKB-EC"/>
</dbReference>
<dbReference type="SUPFAM" id="SSF51621">
    <property type="entry name" value="Phosphoenolpyruvate/pyruvate domain"/>
    <property type="match status" value="1"/>
</dbReference>
<keyword evidence="6" id="KW-1185">Reference proteome</keyword>
<accession>A0ABU1UDZ9</accession>
<dbReference type="Pfam" id="PF03328">
    <property type="entry name" value="HpcH_HpaI"/>
    <property type="match status" value="1"/>
</dbReference>
<dbReference type="RefSeq" id="WP_310057862.1">
    <property type="nucleotide sequence ID" value="NZ_JAVDVQ010000010.1"/>
</dbReference>
<feature type="domain" description="HpcH/HpaI aldolase/citrate lyase" evidence="4">
    <location>
        <begin position="12"/>
        <end position="220"/>
    </location>
</feature>
<sequence length="276" mass="28396">MTGSPIAEAATALFVPGHRADRFAKAVSCGADLVIVDWEDAVPADMKVQSRRDTLAALTSPDPAFWAAVRINALSEGGAGDLDALGNAFTTARGAHLRAVLLPKAESLADVETVAAALPGVPIVPLVETAAGLAVAVKLAASPAVVRLGFGALDFGVDVDATSAIMLDHARCALVLASRAAGLGPPLDSPNPEFRNENLIRSSATSARALGMGGQLCIHPNQVPIVADAFTPTRAEIAWAQRVVDAGDYGAIAVDGAMVDRPVFLRAERILARAAR</sequence>
<name>A0ABU1UDZ9_9MICC</name>
<evidence type="ECO:0000259" key="4">
    <source>
        <dbReference type="Pfam" id="PF03328"/>
    </source>
</evidence>
<comment type="cofactor">
    <cofactor evidence="1">
        <name>Mg(2+)</name>
        <dbReference type="ChEBI" id="CHEBI:18420"/>
    </cofactor>
</comment>
<evidence type="ECO:0000256" key="3">
    <source>
        <dbReference type="ARBA" id="ARBA00022842"/>
    </source>
</evidence>
<comment type="caution">
    <text evidence="5">The sequence shown here is derived from an EMBL/GenBank/DDBJ whole genome shotgun (WGS) entry which is preliminary data.</text>
</comment>
<proteinExistence type="predicted"/>
<dbReference type="PANTHER" id="PTHR32308:SF10">
    <property type="entry name" value="CITRATE LYASE SUBUNIT BETA"/>
    <property type="match status" value="1"/>
</dbReference>
<keyword evidence="2" id="KW-0479">Metal-binding</keyword>
<dbReference type="Gene3D" id="3.20.20.60">
    <property type="entry name" value="Phosphoenolpyruvate-binding domains"/>
    <property type="match status" value="1"/>
</dbReference>
<dbReference type="InterPro" id="IPR011206">
    <property type="entry name" value="Citrate_lyase_beta/mcl1/mcl2"/>
</dbReference>
<evidence type="ECO:0000313" key="5">
    <source>
        <dbReference type="EMBL" id="MDR7083335.1"/>
    </source>
</evidence>
<dbReference type="EC" id="4.1.3.34" evidence="5"/>
<dbReference type="PIRSF" id="PIRSF015582">
    <property type="entry name" value="Cit_lyase_B"/>
    <property type="match status" value="1"/>
</dbReference>
<dbReference type="PANTHER" id="PTHR32308">
    <property type="entry name" value="LYASE BETA SUBUNIT, PUTATIVE (AFU_ORTHOLOGUE AFUA_4G13030)-RELATED"/>
    <property type="match status" value="1"/>
</dbReference>
<keyword evidence="3" id="KW-0460">Magnesium</keyword>
<dbReference type="Proteomes" id="UP001252243">
    <property type="component" value="Unassembled WGS sequence"/>
</dbReference>
<gene>
    <name evidence="5" type="ORF">J2X01_002629</name>
</gene>
<protein>
    <submittedName>
        <fullName evidence="5">Citrate lyase subunit beta/citryl-CoA lyase</fullName>
        <ecNumber evidence="5">4.1.3.34</ecNumber>
    </submittedName>
</protein>
<evidence type="ECO:0000256" key="2">
    <source>
        <dbReference type="ARBA" id="ARBA00022723"/>
    </source>
</evidence>
<dbReference type="InterPro" id="IPR005000">
    <property type="entry name" value="Aldolase/citrate-lyase_domain"/>
</dbReference>
<dbReference type="InterPro" id="IPR040442">
    <property type="entry name" value="Pyrv_kinase-like_dom_sf"/>
</dbReference>
<reference evidence="5 6" key="1">
    <citation type="submission" date="2023-07" db="EMBL/GenBank/DDBJ databases">
        <title>Sorghum-associated microbial communities from plants grown in Nebraska, USA.</title>
        <authorList>
            <person name="Schachtman D."/>
        </authorList>
    </citation>
    <scope>NUCLEOTIDE SEQUENCE [LARGE SCALE GENOMIC DNA]</scope>
    <source>
        <strain evidence="5 6">BE167</strain>
    </source>
</reference>
<evidence type="ECO:0000313" key="6">
    <source>
        <dbReference type="Proteomes" id="UP001252243"/>
    </source>
</evidence>
<keyword evidence="5" id="KW-0456">Lyase</keyword>
<organism evidence="5 6">
    <name type="scientific">Arthrobacter ginsengisoli</name>
    <dbReference type="NCBI Taxonomy" id="1356565"/>
    <lineage>
        <taxon>Bacteria</taxon>
        <taxon>Bacillati</taxon>
        <taxon>Actinomycetota</taxon>
        <taxon>Actinomycetes</taxon>
        <taxon>Micrococcales</taxon>
        <taxon>Micrococcaceae</taxon>
        <taxon>Arthrobacter</taxon>
    </lineage>
</organism>
<dbReference type="InterPro" id="IPR015813">
    <property type="entry name" value="Pyrv/PenolPyrv_kinase-like_dom"/>
</dbReference>